<keyword evidence="4" id="KW-0132">Cell division</keyword>
<organism evidence="15 16">
    <name type="scientific">Rheinheimera riviphila</name>
    <dbReference type="NCBI Taxonomy" id="1834037"/>
    <lineage>
        <taxon>Bacteria</taxon>
        <taxon>Pseudomonadati</taxon>
        <taxon>Pseudomonadota</taxon>
        <taxon>Gammaproteobacteria</taxon>
        <taxon>Chromatiales</taxon>
        <taxon>Chromatiaceae</taxon>
        <taxon>Rheinheimera</taxon>
    </lineage>
</organism>
<keyword evidence="8" id="KW-0472">Membrane</keyword>
<dbReference type="RefSeq" id="WP_127697258.1">
    <property type="nucleotide sequence ID" value="NZ_SACS01000001.1"/>
</dbReference>
<evidence type="ECO:0000256" key="10">
    <source>
        <dbReference type="ARBA" id="ARBA00035657"/>
    </source>
</evidence>
<comment type="caution">
    <text evidence="15">The sequence shown here is derived from an EMBL/GenBank/DDBJ whole genome shotgun (WGS) entry which is preliminary data.</text>
</comment>
<feature type="region of interest" description="Disordered" evidence="14">
    <location>
        <begin position="131"/>
        <end position="151"/>
    </location>
</feature>
<name>A0A437R525_9GAMM</name>
<comment type="similarity">
    <text evidence="10">Belongs to the ZapG family.</text>
</comment>
<evidence type="ECO:0000256" key="5">
    <source>
        <dbReference type="ARBA" id="ARBA00022692"/>
    </source>
</evidence>
<dbReference type="EMBL" id="SACS01000001">
    <property type="protein sequence ID" value="RVU41876.1"/>
    <property type="molecule type" value="Genomic_DNA"/>
</dbReference>
<dbReference type="Proteomes" id="UP000283077">
    <property type="component" value="Unassembled WGS sequence"/>
</dbReference>
<evidence type="ECO:0000256" key="3">
    <source>
        <dbReference type="ARBA" id="ARBA00022519"/>
    </source>
</evidence>
<proteinExistence type="inferred from homology"/>
<dbReference type="PANTHER" id="PTHR39579">
    <property type="entry name" value="INNER MEMBRANE PROTEIN YHCB"/>
    <property type="match status" value="1"/>
</dbReference>
<keyword evidence="9" id="KW-0131">Cell cycle</keyword>
<keyword evidence="5" id="KW-0812">Transmembrane</keyword>
<feature type="coiled-coil region" evidence="13">
    <location>
        <begin position="31"/>
        <end position="83"/>
    </location>
</feature>
<evidence type="ECO:0000256" key="9">
    <source>
        <dbReference type="ARBA" id="ARBA00023306"/>
    </source>
</evidence>
<evidence type="ECO:0000256" key="7">
    <source>
        <dbReference type="ARBA" id="ARBA00022989"/>
    </source>
</evidence>
<dbReference type="AlphaFoldDB" id="A0A437R525"/>
<evidence type="ECO:0000256" key="11">
    <source>
        <dbReference type="ARBA" id="ARBA00035703"/>
    </source>
</evidence>
<dbReference type="GO" id="GO:0051301">
    <property type="term" value="P:cell division"/>
    <property type="evidence" value="ECO:0007669"/>
    <property type="project" value="UniProtKB-KW"/>
</dbReference>
<evidence type="ECO:0000256" key="8">
    <source>
        <dbReference type="ARBA" id="ARBA00023136"/>
    </source>
</evidence>
<dbReference type="GO" id="GO:0005886">
    <property type="term" value="C:plasma membrane"/>
    <property type="evidence" value="ECO:0007669"/>
    <property type="project" value="UniProtKB-SubCell"/>
</dbReference>
<evidence type="ECO:0000256" key="2">
    <source>
        <dbReference type="ARBA" id="ARBA00022475"/>
    </source>
</evidence>
<keyword evidence="3" id="KW-0997">Cell inner membrane</keyword>
<keyword evidence="7" id="KW-1133">Transmembrane helix</keyword>
<evidence type="ECO:0000256" key="13">
    <source>
        <dbReference type="SAM" id="Coils"/>
    </source>
</evidence>
<comment type="subcellular location">
    <subcellularLocation>
        <location evidence="1">Cell inner membrane</location>
        <topology evidence="1">Single-pass membrane protein</topology>
    </subcellularLocation>
</comment>
<evidence type="ECO:0000256" key="6">
    <source>
        <dbReference type="ARBA" id="ARBA00022960"/>
    </source>
</evidence>
<dbReference type="Pfam" id="PF06295">
    <property type="entry name" value="ZapG-like"/>
    <property type="match status" value="1"/>
</dbReference>
<evidence type="ECO:0000256" key="14">
    <source>
        <dbReference type="SAM" id="MobiDB-lite"/>
    </source>
</evidence>
<dbReference type="PANTHER" id="PTHR39579:SF1">
    <property type="entry name" value="INNER MEMBRANE PROTEIN YHCB"/>
    <property type="match status" value="1"/>
</dbReference>
<evidence type="ECO:0000313" key="15">
    <source>
        <dbReference type="EMBL" id="RVU41876.1"/>
    </source>
</evidence>
<accession>A0A437R525</accession>
<evidence type="ECO:0000313" key="16">
    <source>
        <dbReference type="Proteomes" id="UP000283077"/>
    </source>
</evidence>
<keyword evidence="2" id="KW-1003">Cell membrane</keyword>
<sequence>MSISIALIWLVAGIVIGAIASRFYSLRQFNQHKLQLELDESRQQLQQYRSDVSSHLDTTHQLMSQLQDNYEKIARHMARTKMQLIERPGFSQDTDLNYLSTDTAEHIRMSLGKIDEKRRKKVEPQAEQPLDYAGHSSGIMKTFPAQKNSGV</sequence>
<evidence type="ECO:0000256" key="12">
    <source>
        <dbReference type="ARBA" id="ARBA00035727"/>
    </source>
</evidence>
<gene>
    <name evidence="15" type="ORF">EOE67_01370</name>
</gene>
<dbReference type="InterPro" id="IPR009386">
    <property type="entry name" value="ZapG-like"/>
</dbReference>
<protein>
    <recommendedName>
        <fullName evidence="11">Z-ring associated protein G</fullName>
    </recommendedName>
    <alternativeName>
        <fullName evidence="12">Cell division protein ZapG</fullName>
    </alternativeName>
</protein>
<keyword evidence="13" id="KW-0175">Coiled coil</keyword>
<dbReference type="OrthoDB" id="5766209at2"/>
<evidence type="ECO:0000256" key="1">
    <source>
        <dbReference type="ARBA" id="ARBA00004377"/>
    </source>
</evidence>
<evidence type="ECO:0000256" key="4">
    <source>
        <dbReference type="ARBA" id="ARBA00022618"/>
    </source>
</evidence>
<keyword evidence="16" id="KW-1185">Reference proteome</keyword>
<keyword evidence="6" id="KW-0133">Cell shape</keyword>
<reference evidence="15 16" key="1">
    <citation type="submission" date="2019-01" db="EMBL/GenBank/DDBJ databases">
        <authorList>
            <person name="Chen W.-M."/>
        </authorList>
    </citation>
    <scope>NUCLEOTIDE SEQUENCE [LARGE SCALE GENOMIC DNA]</scope>
    <source>
        <strain evidence="15 16">KYPC3</strain>
    </source>
</reference>
<dbReference type="GO" id="GO:0008360">
    <property type="term" value="P:regulation of cell shape"/>
    <property type="evidence" value="ECO:0007669"/>
    <property type="project" value="UniProtKB-KW"/>
</dbReference>